<sequence>MSKGKKLLDRMAAAPQGDWTIADVQTLCKQEGLEFRKPKRGSHHVVSSPHIRDSLTIPSAKPIKAPYIRELVSFAHAHRNYTSRKEDAND</sequence>
<dbReference type="EMBL" id="VDFV01000002">
    <property type="protein sequence ID" value="TNC74371.1"/>
    <property type="molecule type" value="Genomic_DNA"/>
</dbReference>
<evidence type="ECO:0000313" key="1">
    <source>
        <dbReference type="EMBL" id="TNC74371.1"/>
    </source>
</evidence>
<gene>
    <name evidence="1" type="ORF">FHG71_02835</name>
</gene>
<dbReference type="Proteomes" id="UP000305709">
    <property type="component" value="Unassembled WGS sequence"/>
</dbReference>
<comment type="caution">
    <text evidence="1">The sequence shown here is derived from an EMBL/GenBank/DDBJ whole genome shotgun (WGS) entry which is preliminary data.</text>
</comment>
<accession>A0A5C4NHX5</accession>
<dbReference type="OrthoDB" id="308644at2"/>
<protein>
    <submittedName>
        <fullName evidence="1">Type II toxin-antitoxin system HicA family toxin</fullName>
    </submittedName>
</protein>
<dbReference type="AlphaFoldDB" id="A0A5C4NHX5"/>
<keyword evidence="2" id="KW-1185">Reference proteome</keyword>
<name>A0A5C4NHX5_9RHOB</name>
<proteinExistence type="predicted"/>
<organism evidence="1 2">
    <name type="scientific">Rubellimicrobium roseum</name>
    <dbReference type="NCBI Taxonomy" id="687525"/>
    <lineage>
        <taxon>Bacteria</taxon>
        <taxon>Pseudomonadati</taxon>
        <taxon>Pseudomonadota</taxon>
        <taxon>Alphaproteobacteria</taxon>
        <taxon>Rhodobacterales</taxon>
        <taxon>Roseobacteraceae</taxon>
        <taxon>Rubellimicrobium</taxon>
    </lineage>
</organism>
<reference evidence="1 2" key="1">
    <citation type="submission" date="2019-06" db="EMBL/GenBank/DDBJ databases">
        <authorList>
            <person name="Jiang L."/>
        </authorList>
    </citation>
    <scope>NUCLEOTIDE SEQUENCE [LARGE SCALE GENOMIC DNA]</scope>
    <source>
        <strain evidence="1 2">YIM 48858</strain>
    </source>
</reference>
<evidence type="ECO:0000313" key="2">
    <source>
        <dbReference type="Proteomes" id="UP000305709"/>
    </source>
</evidence>